<organism evidence="8 9">
    <name type="scientific">Boothiomyces macroporosus</name>
    <dbReference type="NCBI Taxonomy" id="261099"/>
    <lineage>
        <taxon>Eukaryota</taxon>
        <taxon>Fungi</taxon>
        <taxon>Fungi incertae sedis</taxon>
        <taxon>Chytridiomycota</taxon>
        <taxon>Chytridiomycota incertae sedis</taxon>
        <taxon>Chytridiomycetes</taxon>
        <taxon>Rhizophydiales</taxon>
        <taxon>Terramycetaceae</taxon>
        <taxon>Boothiomyces</taxon>
    </lineage>
</organism>
<dbReference type="EMBL" id="JADGKB010000133">
    <property type="protein sequence ID" value="KAJ3252679.1"/>
    <property type="molecule type" value="Genomic_DNA"/>
</dbReference>
<dbReference type="PRINTS" id="PR00073">
    <property type="entry name" value="COPRGNOXDASE"/>
</dbReference>
<dbReference type="AlphaFoldDB" id="A0AAD5Y0Z1"/>
<dbReference type="NCBIfam" id="NF003727">
    <property type="entry name" value="PRK05330.1"/>
    <property type="match status" value="1"/>
</dbReference>
<dbReference type="InterPro" id="IPR036406">
    <property type="entry name" value="Coprogen_oxidase_aer_sf"/>
</dbReference>
<dbReference type="InterPro" id="IPR001260">
    <property type="entry name" value="Coprogen_oxidase_aer"/>
</dbReference>
<comment type="pathway">
    <text evidence="1">Porphyrin-containing compound metabolism; protoporphyrin-IX biosynthesis; protoporphyrinogen-IX from coproporphyrinogen-III (O2 route): step 1/1.</text>
</comment>
<dbReference type="FunFam" id="3.40.1500.10:FF:000002">
    <property type="entry name" value="oxygen-dependent coproporphyrinogen-III oxidase, mitochondrial"/>
    <property type="match status" value="1"/>
</dbReference>
<evidence type="ECO:0000256" key="6">
    <source>
        <dbReference type="ARBA" id="ARBA00023133"/>
    </source>
</evidence>
<evidence type="ECO:0000313" key="8">
    <source>
        <dbReference type="EMBL" id="KAJ3252679.1"/>
    </source>
</evidence>
<dbReference type="InterPro" id="IPR018375">
    <property type="entry name" value="Coprogen_oxidase_CS"/>
</dbReference>
<dbReference type="PANTHER" id="PTHR10755">
    <property type="entry name" value="COPROPORPHYRINOGEN III OXIDASE, MITOCHONDRIAL"/>
    <property type="match status" value="1"/>
</dbReference>
<dbReference type="GO" id="GO:0006782">
    <property type="term" value="P:protoporphyrinogen IX biosynthetic process"/>
    <property type="evidence" value="ECO:0007669"/>
    <property type="project" value="TreeGrafter"/>
</dbReference>
<dbReference type="GO" id="GO:0004109">
    <property type="term" value="F:coproporphyrinogen oxidase activity"/>
    <property type="evidence" value="ECO:0007669"/>
    <property type="project" value="UniProtKB-EC"/>
</dbReference>
<evidence type="ECO:0000256" key="3">
    <source>
        <dbReference type="ARBA" id="ARBA00011738"/>
    </source>
</evidence>
<dbReference type="EC" id="1.3.3.3" evidence="4"/>
<dbReference type="SUPFAM" id="SSF102886">
    <property type="entry name" value="Coproporphyrinogen III oxidase"/>
    <property type="match status" value="1"/>
</dbReference>
<evidence type="ECO:0000256" key="4">
    <source>
        <dbReference type="ARBA" id="ARBA00012869"/>
    </source>
</evidence>
<evidence type="ECO:0000313" key="9">
    <source>
        <dbReference type="Proteomes" id="UP001210925"/>
    </source>
</evidence>
<dbReference type="PANTHER" id="PTHR10755:SF0">
    <property type="entry name" value="OXYGEN-DEPENDENT COPROPORPHYRINOGEN-III OXIDASE, MITOCHONDRIAL"/>
    <property type="match status" value="1"/>
</dbReference>
<dbReference type="Gene3D" id="3.40.1500.10">
    <property type="entry name" value="Coproporphyrinogen III oxidase, aerobic"/>
    <property type="match status" value="1"/>
</dbReference>
<name>A0AAD5Y0Z1_9FUNG</name>
<dbReference type="Pfam" id="PF01218">
    <property type="entry name" value="Coprogen_oxidas"/>
    <property type="match status" value="1"/>
</dbReference>
<evidence type="ECO:0000256" key="1">
    <source>
        <dbReference type="ARBA" id="ARBA00005168"/>
    </source>
</evidence>
<gene>
    <name evidence="8" type="primary">HEM13</name>
    <name evidence="8" type="ORF">HK103_001337</name>
</gene>
<comment type="subunit">
    <text evidence="3">Homodimer.</text>
</comment>
<protein>
    <recommendedName>
        <fullName evidence="4">coproporphyrinogen oxidase</fullName>
        <ecNumber evidence="4">1.3.3.3</ecNumber>
    </recommendedName>
</protein>
<dbReference type="GO" id="GO:0005737">
    <property type="term" value="C:cytoplasm"/>
    <property type="evidence" value="ECO:0007669"/>
    <property type="project" value="TreeGrafter"/>
</dbReference>
<evidence type="ECO:0000256" key="5">
    <source>
        <dbReference type="ARBA" id="ARBA00023002"/>
    </source>
</evidence>
<sequence>MGILNRLSSRILIGSLAGVTIAAIPIQKVKAEQKLLIPSVQNEKSDVASSYPLSVKMEQLVKDIQREMVSGLEQFEGPDGKKFELDSWKRKEGGYGVSAVLQDGKVFEKAGVNFSVISSPAPKPMLQHMRSRKPMNLDDNKKYNMFVAGVSMVMHPVNPHAPTFHANYRYFELREDGSEESVASWFGGGTDLTPSYLYPEDAMHFHKVIKEACDKHDESYYPKFKKWCDEYFFLTHRGEARGVGGIFFDDLDTDPKKTYHFVYDCAHALVHQYLPIIAKRKDMPYTKAEKEWQQLRRGRYVEFNLVIDRGTKFGLVTPGVRIESVLMSLPLTARWQYMHSPILGSKEDELLQVLRKPREWVK</sequence>
<comment type="caution">
    <text evidence="8">The sequence shown here is derived from an EMBL/GenBank/DDBJ whole genome shotgun (WGS) entry which is preliminary data.</text>
</comment>
<keyword evidence="9" id="KW-1185">Reference proteome</keyword>
<keyword evidence="6" id="KW-0350">Heme biosynthesis</keyword>
<reference evidence="8" key="1">
    <citation type="submission" date="2020-05" db="EMBL/GenBank/DDBJ databases">
        <title>Phylogenomic resolution of chytrid fungi.</title>
        <authorList>
            <person name="Stajich J.E."/>
            <person name="Amses K."/>
            <person name="Simmons R."/>
            <person name="Seto K."/>
            <person name="Myers J."/>
            <person name="Bonds A."/>
            <person name="Quandt C.A."/>
            <person name="Barry K."/>
            <person name="Liu P."/>
            <person name="Grigoriev I."/>
            <person name="Longcore J.E."/>
            <person name="James T.Y."/>
        </authorList>
    </citation>
    <scope>NUCLEOTIDE SEQUENCE</scope>
    <source>
        <strain evidence="8">PLAUS21</strain>
    </source>
</reference>
<dbReference type="Proteomes" id="UP001210925">
    <property type="component" value="Unassembled WGS sequence"/>
</dbReference>
<evidence type="ECO:0000256" key="2">
    <source>
        <dbReference type="ARBA" id="ARBA00010644"/>
    </source>
</evidence>
<proteinExistence type="inferred from homology"/>
<dbReference type="PROSITE" id="PS01021">
    <property type="entry name" value="COPROGEN_OXIDASE"/>
    <property type="match status" value="1"/>
</dbReference>
<accession>A0AAD5Y0Z1</accession>
<keyword evidence="7" id="KW-0627">Porphyrin biosynthesis</keyword>
<comment type="similarity">
    <text evidence="2">Belongs to the aerobic coproporphyrinogen-III oxidase family.</text>
</comment>
<evidence type="ECO:0000256" key="7">
    <source>
        <dbReference type="ARBA" id="ARBA00023244"/>
    </source>
</evidence>
<dbReference type="PIRSF" id="PIRSF000166">
    <property type="entry name" value="Coproporphyri_ox"/>
    <property type="match status" value="1"/>
</dbReference>
<keyword evidence="5" id="KW-0560">Oxidoreductase</keyword>